<feature type="region of interest" description="Disordered" evidence="1">
    <location>
        <begin position="50"/>
        <end position="81"/>
    </location>
</feature>
<evidence type="ECO:0000313" key="2">
    <source>
        <dbReference type="EMBL" id="KAL0293854.1"/>
    </source>
</evidence>
<evidence type="ECO:0000256" key="1">
    <source>
        <dbReference type="SAM" id="MobiDB-lite"/>
    </source>
</evidence>
<accession>A0AAW2JHG6</accession>
<gene>
    <name evidence="2" type="ORF">Sangu_3229900</name>
</gene>
<reference evidence="2" key="2">
    <citation type="journal article" date="2024" name="Plant">
        <title>Genomic evolution and insights into agronomic trait innovations of Sesamum species.</title>
        <authorList>
            <person name="Miao H."/>
            <person name="Wang L."/>
            <person name="Qu L."/>
            <person name="Liu H."/>
            <person name="Sun Y."/>
            <person name="Le M."/>
            <person name="Wang Q."/>
            <person name="Wei S."/>
            <person name="Zheng Y."/>
            <person name="Lin W."/>
            <person name="Duan Y."/>
            <person name="Cao H."/>
            <person name="Xiong S."/>
            <person name="Wang X."/>
            <person name="Wei L."/>
            <person name="Li C."/>
            <person name="Ma Q."/>
            <person name="Ju M."/>
            <person name="Zhao R."/>
            <person name="Li G."/>
            <person name="Mu C."/>
            <person name="Tian Q."/>
            <person name="Mei H."/>
            <person name="Zhang T."/>
            <person name="Gao T."/>
            <person name="Zhang H."/>
        </authorList>
    </citation>
    <scope>NUCLEOTIDE SEQUENCE</scope>
    <source>
        <strain evidence="2">G01</strain>
    </source>
</reference>
<protein>
    <submittedName>
        <fullName evidence="2">Uncharacterized protein</fullName>
    </submittedName>
</protein>
<organism evidence="2">
    <name type="scientific">Sesamum angustifolium</name>
    <dbReference type="NCBI Taxonomy" id="2727405"/>
    <lineage>
        <taxon>Eukaryota</taxon>
        <taxon>Viridiplantae</taxon>
        <taxon>Streptophyta</taxon>
        <taxon>Embryophyta</taxon>
        <taxon>Tracheophyta</taxon>
        <taxon>Spermatophyta</taxon>
        <taxon>Magnoliopsida</taxon>
        <taxon>eudicotyledons</taxon>
        <taxon>Gunneridae</taxon>
        <taxon>Pentapetalae</taxon>
        <taxon>asterids</taxon>
        <taxon>lamiids</taxon>
        <taxon>Lamiales</taxon>
        <taxon>Pedaliaceae</taxon>
        <taxon>Sesamum</taxon>
    </lineage>
</organism>
<comment type="caution">
    <text evidence="2">The sequence shown here is derived from an EMBL/GenBank/DDBJ whole genome shotgun (WGS) entry which is preliminary data.</text>
</comment>
<name>A0AAW2JHG6_9LAMI</name>
<dbReference type="AlphaFoldDB" id="A0AAW2JHG6"/>
<dbReference type="EMBL" id="JACGWK010000958">
    <property type="protein sequence ID" value="KAL0293854.1"/>
    <property type="molecule type" value="Genomic_DNA"/>
</dbReference>
<reference evidence="2" key="1">
    <citation type="submission" date="2020-06" db="EMBL/GenBank/DDBJ databases">
        <authorList>
            <person name="Li T."/>
            <person name="Hu X."/>
            <person name="Zhang T."/>
            <person name="Song X."/>
            <person name="Zhang H."/>
            <person name="Dai N."/>
            <person name="Sheng W."/>
            <person name="Hou X."/>
            <person name="Wei L."/>
        </authorList>
    </citation>
    <scope>NUCLEOTIDE SEQUENCE</scope>
    <source>
        <strain evidence="2">G01</strain>
        <tissue evidence="2">Leaf</tissue>
    </source>
</reference>
<proteinExistence type="predicted"/>
<sequence>MRPRAVCPSEVKLELSFKSIARMIARTNFHSQTGSGKRWFEVRSRKEDRFEDRWSKKRGGPDSGAEPYDARVSRTVPSRRV</sequence>